<organism evidence="3 4">
    <name type="scientific">Meloidogyne enterolobii</name>
    <name type="common">Root-knot nematode worm</name>
    <name type="synonym">Meloidogyne mayaguensis</name>
    <dbReference type="NCBI Taxonomy" id="390850"/>
    <lineage>
        <taxon>Eukaryota</taxon>
        <taxon>Metazoa</taxon>
        <taxon>Ecdysozoa</taxon>
        <taxon>Nematoda</taxon>
        <taxon>Chromadorea</taxon>
        <taxon>Rhabditida</taxon>
        <taxon>Tylenchina</taxon>
        <taxon>Tylenchomorpha</taxon>
        <taxon>Tylenchoidea</taxon>
        <taxon>Meloidogynidae</taxon>
        <taxon>Meloidogyninae</taxon>
        <taxon>Meloidogyne</taxon>
    </lineage>
</organism>
<feature type="compositionally biased region" description="Acidic residues" evidence="1">
    <location>
        <begin position="336"/>
        <end position="348"/>
    </location>
</feature>
<dbReference type="AlphaFoldDB" id="A0A6V7U8S5"/>
<evidence type="ECO:0000256" key="1">
    <source>
        <dbReference type="SAM" id="MobiDB-lite"/>
    </source>
</evidence>
<keyword evidence="2" id="KW-0472">Membrane</keyword>
<protein>
    <submittedName>
        <fullName evidence="3">Uncharacterized protein</fullName>
    </submittedName>
</protein>
<reference evidence="3 4" key="1">
    <citation type="submission" date="2020-08" db="EMBL/GenBank/DDBJ databases">
        <authorList>
            <person name="Koutsovoulos G."/>
            <person name="Danchin GJ E."/>
        </authorList>
    </citation>
    <scope>NUCLEOTIDE SEQUENCE [LARGE SCALE GENOMIC DNA]</scope>
</reference>
<feature type="compositionally biased region" description="Pro residues" evidence="1">
    <location>
        <begin position="79"/>
        <end position="89"/>
    </location>
</feature>
<feature type="region of interest" description="Disordered" evidence="1">
    <location>
        <begin position="174"/>
        <end position="208"/>
    </location>
</feature>
<proteinExistence type="predicted"/>
<evidence type="ECO:0000313" key="3">
    <source>
        <dbReference type="EMBL" id="CAD2149960.1"/>
    </source>
</evidence>
<feature type="region of interest" description="Disordered" evidence="1">
    <location>
        <begin position="31"/>
        <end position="91"/>
    </location>
</feature>
<dbReference type="EMBL" id="CAJEWN010000045">
    <property type="protein sequence ID" value="CAD2149960.1"/>
    <property type="molecule type" value="Genomic_DNA"/>
</dbReference>
<feature type="region of interest" description="Disordered" evidence="1">
    <location>
        <begin position="247"/>
        <end position="383"/>
    </location>
</feature>
<gene>
    <name evidence="3" type="ORF">MENT_LOCUS9845</name>
</gene>
<dbReference type="Proteomes" id="UP000580250">
    <property type="component" value="Unassembled WGS sequence"/>
</dbReference>
<feature type="compositionally biased region" description="Basic and acidic residues" evidence="1">
    <location>
        <begin position="276"/>
        <end position="298"/>
    </location>
</feature>
<keyword evidence="2" id="KW-1133">Transmembrane helix</keyword>
<comment type="caution">
    <text evidence="3">The sequence shown here is derived from an EMBL/GenBank/DDBJ whole genome shotgun (WGS) entry which is preliminary data.</text>
</comment>
<dbReference type="OrthoDB" id="5909816at2759"/>
<evidence type="ECO:0000256" key="2">
    <source>
        <dbReference type="SAM" id="Phobius"/>
    </source>
</evidence>
<name>A0A6V7U8S5_MELEN</name>
<accession>A0A6V7U8S5</accession>
<feature type="compositionally biased region" description="Basic and acidic residues" evidence="1">
    <location>
        <begin position="349"/>
        <end position="376"/>
    </location>
</feature>
<sequence length="383" mass="42005">MDGDIHPFILFILLFFVSGSLMMMFCSKKKPHKEEGMSKKLRAKGSKGPTIKKDSAIIRITQAEKDKKSKAAEKHHQPAKPPTAPPAKPPEQKISKVVNDVVAGVGQHQKADKTSEETNSFIKKADPKKMKKMRFNSIEGPSLSLHGSLATSGDGTVPKTDDMLAENITDPAFEKSNKKISAKGKQGEVLQKPGQAKKGEMPVQAKGKKIVQIKKITKKVVPRPPIAAGLMAKDSIMIIEDEKFEQEEMKRMKKEKKEAALQAKKEKKKVAVGLEAKGRPEEKISSKDKVDQSKDKTKEKKKKGGAHAGGLEAKDSMIDQPEEGFSSKVEGALSLEDADNDEEDEEMKEEAKGKPTKEPKAGKSEIKSSKESNKDDENSDPSN</sequence>
<feature type="transmembrane region" description="Helical" evidence="2">
    <location>
        <begin position="6"/>
        <end position="27"/>
    </location>
</feature>
<feature type="compositionally biased region" description="Basic and acidic residues" evidence="1">
    <location>
        <begin position="51"/>
        <end position="76"/>
    </location>
</feature>
<keyword evidence="2" id="KW-0812">Transmembrane</keyword>
<evidence type="ECO:0000313" key="4">
    <source>
        <dbReference type="Proteomes" id="UP000580250"/>
    </source>
</evidence>
<feature type="compositionally biased region" description="Basic and acidic residues" evidence="1">
    <location>
        <begin position="247"/>
        <end position="259"/>
    </location>
</feature>